<organism evidence="2 3">
    <name type="scientific">Viridibacterium curvum</name>
    <dbReference type="NCBI Taxonomy" id="1101404"/>
    <lineage>
        <taxon>Bacteria</taxon>
        <taxon>Pseudomonadati</taxon>
        <taxon>Pseudomonadota</taxon>
        <taxon>Betaproteobacteria</taxon>
        <taxon>Rhodocyclales</taxon>
        <taxon>Rhodocyclaceae</taxon>
        <taxon>Viridibacterium</taxon>
    </lineage>
</organism>
<keyword evidence="3" id="KW-1185">Reference proteome</keyword>
<keyword evidence="1" id="KW-0472">Membrane</keyword>
<comment type="caution">
    <text evidence="2">The sequence shown here is derived from an EMBL/GenBank/DDBJ whole genome shotgun (WGS) entry which is preliminary data.</text>
</comment>
<reference evidence="3" key="1">
    <citation type="journal article" date="2019" name="Int. J. Syst. Evol. Microbiol.">
        <title>The Global Catalogue of Microorganisms (GCM) 10K type strain sequencing project: providing services to taxonomists for standard genome sequencing and annotation.</title>
        <authorList>
            <consortium name="The Broad Institute Genomics Platform"/>
            <consortium name="The Broad Institute Genome Sequencing Center for Infectious Disease"/>
            <person name="Wu L."/>
            <person name="Ma J."/>
        </authorList>
    </citation>
    <scope>NUCLEOTIDE SEQUENCE [LARGE SCALE GENOMIC DNA]</scope>
    <source>
        <strain evidence="3">JCM 18715</strain>
    </source>
</reference>
<evidence type="ECO:0000313" key="2">
    <source>
        <dbReference type="EMBL" id="GAA5166555.1"/>
    </source>
</evidence>
<feature type="transmembrane region" description="Helical" evidence="1">
    <location>
        <begin position="53"/>
        <end position="71"/>
    </location>
</feature>
<feature type="transmembrane region" description="Helical" evidence="1">
    <location>
        <begin position="77"/>
        <end position="96"/>
    </location>
</feature>
<dbReference type="Proteomes" id="UP001500547">
    <property type="component" value="Unassembled WGS sequence"/>
</dbReference>
<proteinExistence type="predicted"/>
<accession>A0ABP9QS07</accession>
<gene>
    <name evidence="2" type="ORF">GCM10025770_23850</name>
</gene>
<evidence type="ECO:0000256" key="1">
    <source>
        <dbReference type="SAM" id="Phobius"/>
    </source>
</evidence>
<dbReference type="EMBL" id="BAABLD010000008">
    <property type="protein sequence ID" value="GAA5166555.1"/>
    <property type="molecule type" value="Genomic_DNA"/>
</dbReference>
<sequence length="182" mass="21054">MMVDVPKGKLWNDIQEGATYPPNEKWHSHLLDQYKLYVEMADRISQRRTNANTYFLSVNSAILAFVGYLTTAASPSYMWLLALAGCMLTLFWYNIIISYRNLNSAKWQVVQDIEKRLPISPYDAEWDAVQRGGNPKLYRPISHIESWVPGVFLFLHLIVFLRTFPLADVVGAFHRFYACTIT</sequence>
<protein>
    <recommendedName>
        <fullName evidence="4">Small integral membrane protein</fullName>
    </recommendedName>
</protein>
<dbReference type="InterPro" id="IPR056918">
    <property type="entry name" value="8xMP"/>
</dbReference>
<evidence type="ECO:0008006" key="4">
    <source>
        <dbReference type="Google" id="ProtNLM"/>
    </source>
</evidence>
<dbReference type="RefSeq" id="WP_345533192.1">
    <property type="nucleotide sequence ID" value="NZ_BAABLD010000008.1"/>
</dbReference>
<feature type="transmembrane region" description="Helical" evidence="1">
    <location>
        <begin position="146"/>
        <end position="164"/>
    </location>
</feature>
<evidence type="ECO:0000313" key="3">
    <source>
        <dbReference type="Proteomes" id="UP001500547"/>
    </source>
</evidence>
<name>A0ABP9QS07_9RHOO</name>
<keyword evidence="1" id="KW-1133">Transmembrane helix</keyword>
<keyword evidence="1" id="KW-0812">Transmembrane</keyword>
<dbReference type="Pfam" id="PF24838">
    <property type="entry name" value="8xMP"/>
    <property type="match status" value="1"/>
</dbReference>